<dbReference type="SMART" id="SM00382">
    <property type="entry name" value="AAA"/>
    <property type="match status" value="1"/>
</dbReference>
<dbReference type="InterPro" id="IPR027417">
    <property type="entry name" value="P-loop_NTPase"/>
</dbReference>
<comment type="catalytic activity">
    <reaction evidence="5">
        <text>ATP + H2O = ADP + phosphate + H(+)</text>
        <dbReference type="Rhea" id="RHEA:13065"/>
        <dbReference type="ChEBI" id="CHEBI:15377"/>
        <dbReference type="ChEBI" id="CHEBI:15378"/>
        <dbReference type="ChEBI" id="CHEBI:30616"/>
        <dbReference type="ChEBI" id="CHEBI:43474"/>
        <dbReference type="ChEBI" id="CHEBI:456216"/>
    </reaction>
</comment>
<dbReference type="InterPro" id="IPR050747">
    <property type="entry name" value="Mitochondrial_chaperone_BCS1"/>
</dbReference>
<dbReference type="Pfam" id="PF00004">
    <property type="entry name" value="AAA"/>
    <property type="match status" value="2"/>
</dbReference>
<evidence type="ECO:0000256" key="3">
    <source>
        <dbReference type="ARBA" id="ARBA00022801"/>
    </source>
</evidence>
<dbReference type="GO" id="GO:0005524">
    <property type="term" value="F:ATP binding"/>
    <property type="evidence" value="ECO:0007669"/>
    <property type="project" value="UniProtKB-KW"/>
</dbReference>
<organism evidence="9 10">
    <name type="scientific">Vigna mungo</name>
    <name type="common">Black gram</name>
    <name type="synonym">Phaseolus mungo</name>
    <dbReference type="NCBI Taxonomy" id="3915"/>
    <lineage>
        <taxon>Eukaryota</taxon>
        <taxon>Viridiplantae</taxon>
        <taxon>Streptophyta</taxon>
        <taxon>Embryophyta</taxon>
        <taxon>Tracheophyta</taxon>
        <taxon>Spermatophyta</taxon>
        <taxon>Magnoliopsida</taxon>
        <taxon>eudicotyledons</taxon>
        <taxon>Gunneridae</taxon>
        <taxon>Pentapetalae</taxon>
        <taxon>rosids</taxon>
        <taxon>fabids</taxon>
        <taxon>Fabales</taxon>
        <taxon>Fabaceae</taxon>
        <taxon>Papilionoideae</taxon>
        <taxon>50 kb inversion clade</taxon>
        <taxon>NPAAA clade</taxon>
        <taxon>indigoferoid/millettioid clade</taxon>
        <taxon>Phaseoleae</taxon>
        <taxon>Vigna</taxon>
    </lineage>
</organism>
<dbReference type="CDD" id="cd19510">
    <property type="entry name" value="RecA-like_BCS1"/>
    <property type="match status" value="1"/>
</dbReference>
<evidence type="ECO:0000256" key="7">
    <source>
        <dbReference type="SAM" id="MobiDB-lite"/>
    </source>
</evidence>
<dbReference type="GO" id="GO:0016887">
    <property type="term" value="F:ATP hydrolysis activity"/>
    <property type="evidence" value="ECO:0007669"/>
    <property type="project" value="InterPro"/>
</dbReference>
<evidence type="ECO:0000256" key="5">
    <source>
        <dbReference type="ARBA" id="ARBA00049360"/>
    </source>
</evidence>
<dbReference type="GO" id="GO:0006950">
    <property type="term" value="P:response to stress"/>
    <property type="evidence" value="ECO:0007669"/>
    <property type="project" value="UniProtKB-ARBA"/>
</dbReference>
<evidence type="ECO:0000256" key="4">
    <source>
        <dbReference type="ARBA" id="ARBA00022842"/>
    </source>
</evidence>
<name>A0AAQ3PB02_VIGMU</name>
<dbReference type="Gene3D" id="6.10.280.40">
    <property type="match status" value="1"/>
</dbReference>
<feature type="domain" description="AAA+ ATPase" evidence="8">
    <location>
        <begin position="256"/>
        <end position="412"/>
    </location>
</feature>
<keyword evidence="3" id="KW-0378">Hydrolase</keyword>
<dbReference type="PROSITE" id="PS00674">
    <property type="entry name" value="AAA"/>
    <property type="match status" value="1"/>
</dbReference>
<evidence type="ECO:0000313" key="9">
    <source>
        <dbReference type="EMBL" id="WVZ24267.1"/>
    </source>
</evidence>
<gene>
    <name evidence="9" type="ORF">V8G54_002811</name>
</gene>
<keyword evidence="10" id="KW-1185">Reference proteome</keyword>
<dbReference type="SUPFAM" id="SSF52540">
    <property type="entry name" value="P-loop containing nucleoside triphosphate hydrolases"/>
    <property type="match status" value="1"/>
</dbReference>
<keyword evidence="6" id="KW-0067">ATP-binding</keyword>
<dbReference type="Gene3D" id="3.40.50.300">
    <property type="entry name" value="P-loop containing nucleotide triphosphate hydrolases"/>
    <property type="match status" value="1"/>
</dbReference>
<dbReference type="EMBL" id="CP144700">
    <property type="protein sequence ID" value="WVZ24267.1"/>
    <property type="molecule type" value="Genomic_DNA"/>
</dbReference>
<dbReference type="InterPro" id="IPR003959">
    <property type="entry name" value="ATPase_AAA_core"/>
</dbReference>
<dbReference type="Pfam" id="PF25568">
    <property type="entry name" value="AAA_lid_At3g28540"/>
    <property type="match status" value="1"/>
</dbReference>
<evidence type="ECO:0000259" key="8">
    <source>
        <dbReference type="SMART" id="SM00382"/>
    </source>
</evidence>
<feature type="region of interest" description="Disordered" evidence="7">
    <location>
        <begin position="478"/>
        <end position="523"/>
    </location>
</feature>
<dbReference type="InterPro" id="IPR025753">
    <property type="entry name" value="AAA_N_dom"/>
</dbReference>
<dbReference type="Proteomes" id="UP001374535">
    <property type="component" value="Chromosome 1"/>
</dbReference>
<dbReference type="Pfam" id="PF14363">
    <property type="entry name" value="AAA_assoc"/>
    <property type="match status" value="1"/>
</dbReference>
<keyword evidence="6" id="KW-0547">Nucleotide-binding</keyword>
<keyword evidence="4" id="KW-0460">Magnesium</keyword>
<dbReference type="PANTHER" id="PTHR23070">
    <property type="entry name" value="BCS1 AAA-TYPE ATPASE"/>
    <property type="match status" value="1"/>
</dbReference>
<reference evidence="9 10" key="1">
    <citation type="journal article" date="2023" name="Life. Sci Alliance">
        <title>Evolutionary insights into 3D genome organization and epigenetic landscape of Vigna mungo.</title>
        <authorList>
            <person name="Junaid A."/>
            <person name="Singh B."/>
            <person name="Bhatia S."/>
        </authorList>
    </citation>
    <scope>NUCLEOTIDE SEQUENCE [LARGE SCALE GENOMIC DNA]</scope>
    <source>
        <strain evidence="9">Urdbean</strain>
    </source>
</reference>
<evidence type="ECO:0000313" key="10">
    <source>
        <dbReference type="Proteomes" id="UP001374535"/>
    </source>
</evidence>
<dbReference type="InterPro" id="IPR058017">
    <property type="entry name" value="At3g28540-like_C"/>
</dbReference>
<feature type="compositionally biased region" description="Basic and acidic residues" evidence="7">
    <location>
        <begin position="478"/>
        <end position="516"/>
    </location>
</feature>
<dbReference type="InterPro" id="IPR003960">
    <property type="entry name" value="ATPase_AAA_CS"/>
</dbReference>
<sequence>MSFFSSSTPDSNLATAKAVLSTAASVAATAMVIRSVASEILPPEFISYVRDGLRSALSRFSSETTMVIEEFDGLVSNQIYEAAETYLGSKISPSTQRLKVTKPETEDTFILTMERNECLNDVFNGVKFNWVLVCRQVETRLFHNPRDMNSTLKSEVRSLELSFHKKHKDMVLNTYLPFILREAKSLKQETKALRIFTVDYQCMYGNPNDAWTGINLDHPSTFDTLAMERDVKEFVVRDLERFVARKEHYRKVGKAWKRGYLLYGPPGTGKSSLIAAMANYLRFDVYDLELTELQTNSDLRRLLIAMANRSILVVEDIDCTIEFHERRAEPTPFSSANNNDRQVNYCAFALPLSVKTINLVTLSGLLNFVDGLWSSCGDERIIVFTTNHKEKLDPALLRPGRMDVHIHMSYCTPCGFRQLSSNYLGLKEHDLFPQIEEEIQKTQVTPAEVAEQLLKSNDTETCLKQLIDFLREKKERQELEAKRKEQEAKDKEEQQKKELDDGGKGEGVDNDEKKSTTELNNTC</sequence>
<evidence type="ECO:0000256" key="1">
    <source>
        <dbReference type="ARBA" id="ARBA00001946"/>
    </source>
</evidence>
<evidence type="ECO:0000256" key="6">
    <source>
        <dbReference type="RuleBase" id="RU003651"/>
    </source>
</evidence>
<evidence type="ECO:0000256" key="2">
    <source>
        <dbReference type="ARBA" id="ARBA00007448"/>
    </source>
</evidence>
<protein>
    <recommendedName>
        <fullName evidence="8">AAA+ ATPase domain-containing protein</fullName>
    </recommendedName>
</protein>
<dbReference type="InterPro" id="IPR003593">
    <property type="entry name" value="AAA+_ATPase"/>
</dbReference>
<accession>A0AAQ3PB02</accession>
<proteinExistence type="inferred from homology"/>
<dbReference type="AlphaFoldDB" id="A0AAQ3PB02"/>
<comment type="similarity">
    <text evidence="2">Belongs to the AAA ATPase family. BCS1 subfamily.</text>
</comment>
<comment type="cofactor">
    <cofactor evidence="1">
        <name>Mg(2+)</name>
        <dbReference type="ChEBI" id="CHEBI:18420"/>
    </cofactor>
</comment>